<keyword evidence="4" id="KW-0614">Plasmid</keyword>
<feature type="domain" description="Transglycosylase SLT" evidence="3">
    <location>
        <begin position="73"/>
        <end position="160"/>
    </location>
</feature>
<dbReference type="SUPFAM" id="SSF53955">
    <property type="entry name" value="Lysozyme-like"/>
    <property type="match status" value="1"/>
</dbReference>
<protein>
    <submittedName>
        <fullName evidence="4">Lytic transglycosylase-like protein</fullName>
    </submittedName>
</protein>
<keyword evidence="5" id="KW-1185">Reference proteome</keyword>
<dbReference type="Pfam" id="PF01464">
    <property type="entry name" value="SLT"/>
    <property type="match status" value="1"/>
</dbReference>
<reference evidence="4 5" key="1">
    <citation type="submission" date="2013-11" db="EMBL/GenBank/DDBJ databases">
        <title>Complete genome sequence of Rhizobium gallicum bv. gallicum R602.</title>
        <authorList>
            <person name="Bustos P."/>
            <person name="Santamaria R.I."/>
            <person name="Lozano L."/>
            <person name="Acosta J.L."/>
            <person name="Ormeno-Orrillo E."/>
            <person name="Rogel M.A."/>
            <person name="Romero D."/>
            <person name="Cevallos M.A."/>
            <person name="Martinez-Romero E."/>
            <person name="Gonzalez V."/>
        </authorList>
    </citation>
    <scope>NUCLEOTIDE SEQUENCE [LARGE SCALE GENOMIC DNA]</scope>
    <source>
        <strain evidence="4 5">R602</strain>
        <plasmid evidence="4 5">pRgalR602c</plasmid>
    </source>
</reference>
<dbReference type="CDD" id="cd00254">
    <property type="entry name" value="LT-like"/>
    <property type="match status" value="1"/>
</dbReference>
<gene>
    <name evidence="4" type="ORF">RGR602_PC00747</name>
</gene>
<geneLocation type="plasmid" evidence="4 5">
    <name>pRgalR602c</name>
</geneLocation>
<evidence type="ECO:0000256" key="1">
    <source>
        <dbReference type="ARBA" id="ARBA00007734"/>
    </source>
</evidence>
<comment type="similarity">
    <text evidence="1">Belongs to the transglycosylase Slt family.</text>
</comment>
<organism evidence="4 5">
    <name type="scientific">Rhizobium gallicum bv. gallicum R602sp</name>
    <dbReference type="NCBI Taxonomy" id="1041138"/>
    <lineage>
        <taxon>Bacteria</taxon>
        <taxon>Pseudomonadati</taxon>
        <taxon>Pseudomonadota</taxon>
        <taxon>Alphaproteobacteria</taxon>
        <taxon>Hyphomicrobiales</taxon>
        <taxon>Rhizobiaceae</taxon>
        <taxon>Rhizobium/Agrobacterium group</taxon>
        <taxon>Rhizobium</taxon>
    </lineage>
</organism>
<sequence length="315" mass="34658">MRGSIGKAAERLAPIAAAFIATFSGSHRAHSQPEWSAAPPACLYSLEASAIGPALCVRKESFSADICTAIDHFARANRLPPDYFARLIWRESRFRPDALSPKGAEGIAQFMPGTAKLRGLENSYDALSALQASAAYLNELRNRFGNLGLAAAAYNAGENGLSSFLEHGTLPFETRSYVTAITAHSVEEWKKSPPEKAARELDKDKTFLEACTALAESRRLKNAPWQPEGEWAPWGAQLAAHFDPAAARSLFLEDVRKLPAPLNAEKPLILRQRDRSFGYRPRYVARAARQTRTEANQVCTEVRKRGGVCLVFKNE</sequence>
<dbReference type="Proteomes" id="UP000031368">
    <property type="component" value="Plasmid pRgalR602c"/>
</dbReference>
<evidence type="ECO:0000313" key="4">
    <source>
        <dbReference type="EMBL" id="AJD44784.1"/>
    </source>
</evidence>
<dbReference type="PANTHER" id="PTHR37423:SF2">
    <property type="entry name" value="MEMBRANE-BOUND LYTIC MUREIN TRANSGLYCOSYLASE C"/>
    <property type="match status" value="1"/>
</dbReference>
<dbReference type="InterPro" id="IPR008258">
    <property type="entry name" value="Transglycosylase_SLT_dom_1"/>
</dbReference>
<evidence type="ECO:0000256" key="2">
    <source>
        <dbReference type="ARBA" id="ARBA00009387"/>
    </source>
</evidence>
<dbReference type="InterPro" id="IPR023346">
    <property type="entry name" value="Lysozyme-like_dom_sf"/>
</dbReference>
<dbReference type="PANTHER" id="PTHR37423">
    <property type="entry name" value="SOLUBLE LYTIC MUREIN TRANSGLYCOSYLASE-RELATED"/>
    <property type="match status" value="1"/>
</dbReference>
<dbReference type="Gene3D" id="1.10.530.10">
    <property type="match status" value="1"/>
</dbReference>
<proteinExistence type="inferred from homology"/>
<evidence type="ECO:0000259" key="3">
    <source>
        <dbReference type="Pfam" id="PF01464"/>
    </source>
</evidence>
<evidence type="ECO:0000313" key="5">
    <source>
        <dbReference type="Proteomes" id="UP000031368"/>
    </source>
</evidence>
<name>A0A0B4X9W2_9HYPH</name>
<accession>A0A0B4X9W2</accession>
<dbReference type="KEGG" id="rga:RGR602_PC00747"/>
<dbReference type="AlphaFoldDB" id="A0A0B4X9W2"/>
<comment type="similarity">
    <text evidence="2">Belongs to the virb1 family.</text>
</comment>
<dbReference type="HOGENOM" id="CLU_070265_0_0_5"/>
<dbReference type="RefSeq" id="WP_052451772.1">
    <property type="nucleotide sequence ID" value="NZ_CP006880.1"/>
</dbReference>
<dbReference type="EMBL" id="CP006880">
    <property type="protein sequence ID" value="AJD44784.1"/>
    <property type="molecule type" value="Genomic_DNA"/>
</dbReference>